<dbReference type="AlphaFoldDB" id="A0A6J3LKJ1"/>
<dbReference type="PANTHER" id="PTHR22932:SF1">
    <property type="entry name" value="CO-CHAPERONE PROTEIN DAF-41"/>
    <property type="match status" value="1"/>
</dbReference>
<feature type="domain" description="CS" evidence="3">
    <location>
        <begin position="46"/>
        <end position="135"/>
    </location>
</feature>
<keyword evidence="4" id="KW-1185">Reference proteome</keyword>
<dbReference type="PANTHER" id="PTHR22932">
    <property type="entry name" value="TELOMERASE-BINDING PROTEIN P23 HSP90 CO-CHAPERONE"/>
    <property type="match status" value="1"/>
</dbReference>
<evidence type="ECO:0000259" key="3">
    <source>
        <dbReference type="PROSITE" id="PS51203"/>
    </source>
</evidence>
<accession>A0A6J3LKJ1</accession>
<dbReference type="InterPro" id="IPR045250">
    <property type="entry name" value="p23-like"/>
</dbReference>
<dbReference type="InterPro" id="IPR008978">
    <property type="entry name" value="HSP20-like_chaperone"/>
</dbReference>
<dbReference type="GO" id="GO:0051131">
    <property type="term" value="P:chaperone-mediated protein complex assembly"/>
    <property type="evidence" value="ECO:0007669"/>
    <property type="project" value="TreeGrafter"/>
</dbReference>
<dbReference type="RefSeq" id="XP_033365735.1">
    <property type="nucleotide sequence ID" value="XM_033509844.1"/>
</dbReference>
<feature type="compositionally biased region" description="Acidic residues" evidence="2">
    <location>
        <begin position="191"/>
        <end position="215"/>
    </location>
</feature>
<dbReference type="KEGG" id="bvk:117242847"/>
<protein>
    <submittedName>
        <fullName evidence="5">LOW QUALITY PROTEIN: prostaglandin E synthase 3</fullName>
    </submittedName>
</protein>
<dbReference type="Proteomes" id="UP000504631">
    <property type="component" value="Unplaced"/>
</dbReference>
<dbReference type="PROSITE" id="PS51203">
    <property type="entry name" value="CS"/>
    <property type="match status" value="1"/>
</dbReference>
<comment type="similarity">
    <text evidence="1">Belongs to the p23/wos2 family.</text>
</comment>
<proteinExistence type="inferred from homology"/>
<dbReference type="GO" id="GO:0005634">
    <property type="term" value="C:nucleus"/>
    <property type="evidence" value="ECO:0007669"/>
    <property type="project" value="TreeGrafter"/>
</dbReference>
<evidence type="ECO:0000313" key="5">
    <source>
        <dbReference type="RefSeq" id="XP_033365735.1"/>
    </source>
</evidence>
<dbReference type="InterPro" id="IPR007052">
    <property type="entry name" value="CS_dom"/>
</dbReference>
<dbReference type="GeneID" id="117242847"/>
<sequence length="215" mass="23994">MATVTARKLNLETLSNHGSTARYVSASCLFASYGTKLSNMTQEGQLPPPPVMWAQRKEILFVTICLEDCKDPAINIEPQMIYFKGVGGTEQKMHEITINLYGEVVPNRTIQNLRGRTIELVLVKKEEGPYWPRLTKEKTKAHWLKSDFNKWKDEDDSDDEGGMEGTGNDLEEMMRQMGGLGGSGDSKPNFDDLDALGDEGDGMDSDDDDLPDLLE</sequence>
<gene>
    <name evidence="5" type="primary">LOC117242847</name>
</gene>
<dbReference type="CDD" id="cd06465">
    <property type="entry name" value="p23_hB-ind1_like"/>
    <property type="match status" value="1"/>
</dbReference>
<dbReference type="SUPFAM" id="SSF49764">
    <property type="entry name" value="HSP20-like chaperones"/>
    <property type="match status" value="1"/>
</dbReference>
<feature type="region of interest" description="Disordered" evidence="2">
    <location>
        <begin position="150"/>
        <end position="215"/>
    </location>
</feature>
<evidence type="ECO:0000256" key="1">
    <source>
        <dbReference type="ARBA" id="ARBA00025733"/>
    </source>
</evidence>
<dbReference type="FunFam" id="2.60.40.790:FF:000013">
    <property type="entry name" value="Very-long-chain (3R)-3-hydroxyacyl-CoA dehydratase"/>
    <property type="match status" value="1"/>
</dbReference>
<organism evidence="4 5">
    <name type="scientific">Bombus vosnesenskii</name>
    <dbReference type="NCBI Taxonomy" id="207650"/>
    <lineage>
        <taxon>Eukaryota</taxon>
        <taxon>Metazoa</taxon>
        <taxon>Ecdysozoa</taxon>
        <taxon>Arthropoda</taxon>
        <taxon>Hexapoda</taxon>
        <taxon>Insecta</taxon>
        <taxon>Pterygota</taxon>
        <taxon>Neoptera</taxon>
        <taxon>Endopterygota</taxon>
        <taxon>Hymenoptera</taxon>
        <taxon>Apocrita</taxon>
        <taxon>Aculeata</taxon>
        <taxon>Apoidea</taxon>
        <taxon>Anthophila</taxon>
        <taxon>Apidae</taxon>
        <taxon>Bombus</taxon>
        <taxon>Pyrobombus</taxon>
    </lineage>
</organism>
<dbReference type="Gene3D" id="2.60.40.790">
    <property type="match status" value="1"/>
</dbReference>
<reference evidence="5" key="1">
    <citation type="submission" date="2025-08" db="UniProtKB">
        <authorList>
            <consortium name="RefSeq"/>
        </authorList>
    </citation>
    <scope>IDENTIFICATION</scope>
    <source>
        <tissue evidence="5">Muscle</tissue>
    </source>
</reference>
<name>A0A6J3LKJ1_9HYME</name>
<dbReference type="GO" id="GO:0005829">
    <property type="term" value="C:cytosol"/>
    <property type="evidence" value="ECO:0007669"/>
    <property type="project" value="TreeGrafter"/>
</dbReference>
<evidence type="ECO:0000256" key="2">
    <source>
        <dbReference type="SAM" id="MobiDB-lite"/>
    </source>
</evidence>
<dbReference type="GO" id="GO:0051879">
    <property type="term" value="F:Hsp90 protein binding"/>
    <property type="evidence" value="ECO:0007669"/>
    <property type="project" value="InterPro"/>
</dbReference>
<dbReference type="GO" id="GO:0006457">
    <property type="term" value="P:protein folding"/>
    <property type="evidence" value="ECO:0007669"/>
    <property type="project" value="TreeGrafter"/>
</dbReference>
<dbReference type="GO" id="GO:0051087">
    <property type="term" value="F:protein-folding chaperone binding"/>
    <property type="evidence" value="ECO:0007669"/>
    <property type="project" value="TreeGrafter"/>
</dbReference>
<evidence type="ECO:0000313" key="4">
    <source>
        <dbReference type="Proteomes" id="UP000504631"/>
    </source>
</evidence>
<dbReference type="Pfam" id="PF04969">
    <property type="entry name" value="CS"/>
    <property type="match status" value="1"/>
</dbReference>
<dbReference type="CTD" id="41173"/>